<dbReference type="RefSeq" id="XP_031861696.1">
    <property type="nucleotide sequence ID" value="XM_032004094.1"/>
</dbReference>
<dbReference type="AlphaFoldDB" id="A0A5M6C0V3"/>
<dbReference type="InterPro" id="IPR032675">
    <property type="entry name" value="LRR_dom_sf"/>
</dbReference>
<accession>A0A5M6C0V3</accession>
<reference evidence="1" key="2">
    <citation type="submission" date="2024-01" db="EMBL/GenBank/DDBJ databases">
        <title>Comparative genomics of Cryptococcus and Kwoniella reveals pathogenesis evolution and contrasting modes of karyotype evolution via chromosome fusion or intercentromeric recombination.</title>
        <authorList>
            <person name="Coelho M.A."/>
            <person name="David-Palma M."/>
            <person name="Shea T."/>
            <person name="Bowers K."/>
            <person name="McGinley-Smith S."/>
            <person name="Mohammad A.W."/>
            <person name="Gnirke A."/>
            <person name="Yurkov A.M."/>
            <person name="Nowrousian M."/>
            <person name="Sun S."/>
            <person name="Cuomo C.A."/>
            <person name="Heitman J."/>
        </authorList>
    </citation>
    <scope>NUCLEOTIDE SEQUENCE</scope>
    <source>
        <strain evidence="1">CBS 12478</strain>
    </source>
</reference>
<evidence type="ECO:0000313" key="1">
    <source>
        <dbReference type="EMBL" id="WWD19697.1"/>
    </source>
</evidence>
<dbReference type="GeneID" id="43588225"/>
<dbReference type="Proteomes" id="UP000322225">
    <property type="component" value="Chromosome 7"/>
</dbReference>
<dbReference type="SUPFAM" id="SSF52047">
    <property type="entry name" value="RNI-like"/>
    <property type="match status" value="1"/>
</dbReference>
<dbReference type="OrthoDB" id="2563829at2759"/>
<protein>
    <submittedName>
        <fullName evidence="1">Uncharacterized protein</fullName>
    </submittedName>
</protein>
<organism evidence="1 2">
    <name type="scientific">Kwoniella shandongensis</name>
    <dbReference type="NCBI Taxonomy" id="1734106"/>
    <lineage>
        <taxon>Eukaryota</taxon>
        <taxon>Fungi</taxon>
        <taxon>Dikarya</taxon>
        <taxon>Basidiomycota</taxon>
        <taxon>Agaricomycotina</taxon>
        <taxon>Tremellomycetes</taxon>
        <taxon>Tremellales</taxon>
        <taxon>Cryptococcaceae</taxon>
        <taxon>Kwoniella</taxon>
    </lineage>
</organism>
<keyword evidence="2" id="KW-1185">Reference proteome</keyword>
<dbReference type="KEGG" id="ksn:43588225"/>
<name>A0A5M6C0V3_9TREE</name>
<dbReference type="Gene3D" id="3.80.10.10">
    <property type="entry name" value="Ribonuclease Inhibitor"/>
    <property type="match status" value="1"/>
</dbReference>
<gene>
    <name evidence="1" type="ORF">CI109_104161</name>
</gene>
<dbReference type="EMBL" id="CP144057">
    <property type="protein sequence ID" value="WWD19697.1"/>
    <property type="molecule type" value="Genomic_DNA"/>
</dbReference>
<evidence type="ECO:0000313" key="2">
    <source>
        <dbReference type="Proteomes" id="UP000322225"/>
    </source>
</evidence>
<reference evidence="1" key="1">
    <citation type="submission" date="2017-08" db="EMBL/GenBank/DDBJ databases">
        <authorList>
            <person name="Cuomo C."/>
            <person name="Billmyre B."/>
            <person name="Heitman J."/>
        </authorList>
    </citation>
    <scope>NUCLEOTIDE SEQUENCE</scope>
    <source>
        <strain evidence="1">CBS 12478</strain>
    </source>
</reference>
<sequence length="471" mass="53151">MPKRLFDLSDEILLHVAHFANRDHAIPLPSFGPHWENYKSEIDRSVAKDYLALRATCRKLSRLLVPKNLHLKLKSWIELEDWLMRVPTSVLEGIKRLELNIPWDRSDETLIFGKWIALTTFLNTLCSLEELIIRDLPMCRHFFGDDRDTIDLKRPLAQFLPNLTALSIEVQCGNCAAAFPRLLVPAAPKLRHLKMCTNQSITEGEDDEDDGSDDDDQDQGHIIKSGHVITSIYDGWKERYPLDTPAIETLFIRLANGEESCASIIEAVSDFPYLQTLHMSSFKYSLSSVGNIQKINTIGAIIATPSTSGWDLKFSNSDIKDCYPFELFPVILQSLPNLKSFDPMFVVEIDQPRPSPSYATRQITRSAAPSACIPSINAIVVYEERLREAMSVIAETMIQVVPSLTNGAFWESAWTNQTGQLWHRWTWTTKQVNGVRKVVVAEVPQALTKDFASNLDGAMNRSGGQFVVTSQ</sequence>
<proteinExistence type="predicted"/>